<evidence type="ECO:0000256" key="2">
    <source>
        <dbReference type="PROSITE-ProRule" id="PRU00779"/>
    </source>
</evidence>
<dbReference type="FunFam" id="4.10.110.10:FF:000006">
    <property type="entry name" value="Trefoil factor 1"/>
    <property type="match status" value="4"/>
</dbReference>
<protein>
    <submittedName>
        <fullName evidence="5">TFF2</fullName>
    </submittedName>
</protein>
<dbReference type="InterPro" id="IPR017994">
    <property type="entry name" value="P_trefoil_chordata"/>
</dbReference>
<keyword evidence="1 2" id="KW-1015">Disulfide bond</keyword>
<dbReference type="GO" id="GO:0005615">
    <property type="term" value="C:extracellular space"/>
    <property type="evidence" value="ECO:0007669"/>
    <property type="project" value="TreeGrafter"/>
</dbReference>
<feature type="compositionally biased region" description="Polar residues" evidence="3">
    <location>
        <begin position="291"/>
        <end position="307"/>
    </location>
</feature>
<feature type="disulfide bond" evidence="2">
    <location>
        <begin position="240"/>
        <end position="266"/>
    </location>
</feature>
<dbReference type="InterPro" id="IPR044913">
    <property type="entry name" value="P_trefoil_dom_sf"/>
</dbReference>
<feature type="disulfide bond" evidence="2">
    <location>
        <begin position="117"/>
        <end position="134"/>
    </location>
</feature>
<dbReference type="PANTHER" id="PTHR13826:SF14">
    <property type="entry name" value="TREFOIL FACTOR 2"/>
    <property type="match status" value="1"/>
</dbReference>
<feature type="disulfide bond" evidence="2">
    <location>
        <begin position="156"/>
        <end position="171"/>
    </location>
</feature>
<dbReference type="PROSITE" id="PS51448">
    <property type="entry name" value="P_TREFOIL_2"/>
    <property type="match status" value="5"/>
</dbReference>
<dbReference type="Gene3D" id="4.10.110.10">
    <property type="entry name" value="Spasmolytic Protein, domain 1"/>
    <property type="match status" value="5"/>
</dbReference>
<dbReference type="CDD" id="cd00111">
    <property type="entry name" value="Trefoil"/>
    <property type="match status" value="5"/>
</dbReference>
<keyword evidence="6" id="KW-1185">Reference proteome</keyword>
<feature type="region of interest" description="Disordered" evidence="3">
    <location>
        <begin position="373"/>
        <end position="393"/>
    </location>
</feature>
<dbReference type="PRINTS" id="PR00680">
    <property type="entry name" value="PTREFOIL"/>
</dbReference>
<dbReference type="InterPro" id="IPR000519">
    <property type="entry name" value="P_trefoil_dom"/>
</dbReference>
<feature type="domain" description="P-type" evidence="4">
    <location>
        <begin position="95"/>
        <end position="138"/>
    </location>
</feature>
<feature type="domain" description="P-type" evidence="4">
    <location>
        <begin position="238"/>
        <end position="281"/>
    </location>
</feature>
<gene>
    <name evidence="5" type="ORF">MCOR_31060</name>
</gene>
<reference evidence="5 6" key="1">
    <citation type="submission" date="2020-06" db="EMBL/GenBank/DDBJ databases">
        <authorList>
            <person name="Li R."/>
            <person name="Bekaert M."/>
        </authorList>
    </citation>
    <scope>NUCLEOTIDE SEQUENCE [LARGE SCALE GENOMIC DNA]</scope>
    <source>
        <strain evidence="6">wild</strain>
    </source>
</reference>
<dbReference type="OrthoDB" id="10051464at2759"/>
<feature type="domain" description="P-type" evidence="4">
    <location>
        <begin position="144"/>
        <end position="187"/>
    </location>
</feature>
<evidence type="ECO:0000313" key="5">
    <source>
        <dbReference type="EMBL" id="CAC5396512.1"/>
    </source>
</evidence>
<feature type="disulfide bond" evidence="2">
    <location>
        <begin position="68"/>
        <end position="85"/>
    </location>
</feature>
<feature type="disulfide bond" evidence="2">
    <location>
        <begin position="97"/>
        <end position="123"/>
    </location>
</feature>
<feature type="disulfide bond" evidence="2">
    <location>
        <begin position="166"/>
        <end position="183"/>
    </location>
</feature>
<comment type="caution">
    <text evidence="2">Lacks conserved residue(s) required for the propagation of feature annotation.</text>
</comment>
<feature type="disulfide bond" evidence="2">
    <location>
        <begin position="146"/>
        <end position="172"/>
    </location>
</feature>
<evidence type="ECO:0000256" key="1">
    <source>
        <dbReference type="ARBA" id="ARBA00023157"/>
    </source>
</evidence>
<feature type="region of interest" description="Disordered" evidence="3">
    <location>
        <begin position="288"/>
        <end position="340"/>
    </location>
</feature>
<dbReference type="AlphaFoldDB" id="A0A6J8CNI8"/>
<organism evidence="5 6">
    <name type="scientific">Mytilus coruscus</name>
    <name type="common">Sea mussel</name>
    <dbReference type="NCBI Taxonomy" id="42192"/>
    <lineage>
        <taxon>Eukaryota</taxon>
        <taxon>Metazoa</taxon>
        <taxon>Spiralia</taxon>
        <taxon>Lophotrochozoa</taxon>
        <taxon>Mollusca</taxon>
        <taxon>Bivalvia</taxon>
        <taxon>Autobranchia</taxon>
        <taxon>Pteriomorphia</taxon>
        <taxon>Mytilida</taxon>
        <taxon>Mytiloidea</taxon>
        <taxon>Mytilidae</taxon>
        <taxon>Mytilinae</taxon>
        <taxon>Mytilus</taxon>
    </lineage>
</organism>
<name>A0A6J8CNI8_MYTCO</name>
<proteinExistence type="predicted"/>
<accession>A0A6J8CNI8</accession>
<evidence type="ECO:0000313" key="6">
    <source>
        <dbReference type="Proteomes" id="UP000507470"/>
    </source>
</evidence>
<evidence type="ECO:0000256" key="3">
    <source>
        <dbReference type="SAM" id="MobiDB-lite"/>
    </source>
</evidence>
<feature type="domain" description="P-type" evidence="4">
    <location>
        <begin position="193"/>
        <end position="236"/>
    </location>
</feature>
<dbReference type="Pfam" id="PF00088">
    <property type="entry name" value="Trefoil"/>
    <property type="match status" value="5"/>
</dbReference>
<feature type="compositionally biased region" description="Basic and acidic residues" evidence="3">
    <location>
        <begin position="375"/>
        <end position="385"/>
    </location>
</feature>
<sequence length="393" mass="44223">MYYRFTAKNVDGRGFQQKRVNQEDVALIQVYMELNGASRKQTHFLLMIAMYYRFTAKNVDGRGFQQKCESRGCCFDSSIHGVKWCFKKANTFSTDDCHVPPIYREECGWAGISAETCESRGCCFDSSIVGVKWCFKKANTFSTDDCHVLPIYREECGWAGISAETCESRGCCFDSSIHGVKWCFKKANTFSTDDCHVLPIYREECGWAGISAETCESRGCCFDSSIHGVKWCFKKANSQCAVLPNYRHDCGWPGISRETCETRGCCFNSNTPGTTWCFEKRENIDEKDLSDTTQQSKIPQSTIDASENTNDADDTNVDTYATQQPNHIDDPSTNSEPESTSIYEDDIDMSHSELTPGKQKTTETLNGLQLPLTHVLHDNEGDTTAKRPKTLAT</sequence>
<dbReference type="Proteomes" id="UP000507470">
    <property type="component" value="Unassembled WGS sequence"/>
</dbReference>
<dbReference type="PANTHER" id="PTHR13826">
    <property type="entry name" value="INTESTINAL TREFOIL FACTOR-RELATED"/>
    <property type="match status" value="1"/>
</dbReference>
<dbReference type="SMART" id="SM00018">
    <property type="entry name" value="PD"/>
    <property type="match status" value="5"/>
</dbReference>
<dbReference type="SUPFAM" id="SSF57492">
    <property type="entry name" value="Trefoil"/>
    <property type="match status" value="5"/>
</dbReference>
<dbReference type="EMBL" id="CACVKT020005623">
    <property type="protein sequence ID" value="CAC5396512.1"/>
    <property type="molecule type" value="Genomic_DNA"/>
</dbReference>
<feature type="compositionally biased region" description="Polar residues" evidence="3">
    <location>
        <begin position="323"/>
        <end position="340"/>
    </location>
</feature>
<feature type="domain" description="P-type" evidence="4">
    <location>
        <begin position="40"/>
        <end position="89"/>
    </location>
</feature>
<feature type="disulfide bond" evidence="2">
    <location>
        <begin position="205"/>
        <end position="220"/>
    </location>
</feature>
<feature type="disulfide bond" evidence="2">
    <location>
        <begin position="107"/>
        <end position="122"/>
    </location>
</feature>
<feature type="disulfide bond" evidence="2">
    <location>
        <begin position="260"/>
        <end position="277"/>
    </location>
</feature>
<feature type="disulfide bond" evidence="2">
    <location>
        <begin position="215"/>
        <end position="232"/>
    </location>
</feature>
<feature type="disulfide bond" evidence="2">
    <location>
        <begin position="195"/>
        <end position="221"/>
    </location>
</feature>
<evidence type="ECO:0000259" key="4">
    <source>
        <dbReference type="PROSITE" id="PS51448"/>
    </source>
</evidence>
<feature type="disulfide bond" evidence="2">
    <location>
        <begin position="250"/>
        <end position="265"/>
    </location>
</feature>